<feature type="transmembrane region" description="Helical" evidence="2">
    <location>
        <begin position="200"/>
        <end position="218"/>
    </location>
</feature>
<evidence type="ECO:0000256" key="1">
    <source>
        <dbReference type="SAM" id="Coils"/>
    </source>
</evidence>
<protein>
    <recommendedName>
        <fullName evidence="4">ILEI/PANDER domain-containing protein</fullName>
    </recommendedName>
</protein>
<feature type="signal peptide" evidence="3">
    <location>
        <begin position="1"/>
        <end position="29"/>
    </location>
</feature>
<feature type="non-terminal residue" evidence="5">
    <location>
        <position position="436"/>
    </location>
</feature>
<feature type="chain" id="PRO_5043460080" description="ILEI/PANDER domain-containing protein" evidence="3">
    <location>
        <begin position="30"/>
        <end position="436"/>
    </location>
</feature>
<dbReference type="Pfam" id="PF15711">
    <property type="entry name" value="ILEI"/>
    <property type="match status" value="1"/>
</dbReference>
<dbReference type="Proteomes" id="UP001159428">
    <property type="component" value="Unassembled WGS sequence"/>
</dbReference>
<keyword evidence="3" id="KW-0732">Signal</keyword>
<reference evidence="5 6" key="1">
    <citation type="submission" date="2022-05" db="EMBL/GenBank/DDBJ databases">
        <authorList>
            <consortium name="Genoscope - CEA"/>
            <person name="William W."/>
        </authorList>
    </citation>
    <scope>NUCLEOTIDE SEQUENCE [LARGE SCALE GENOMIC DNA]</scope>
</reference>
<organism evidence="5 6">
    <name type="scientific">Pocillopora meandrina</name>
    <dbReference type="NCBI Taxonomy" id="46732"/>
    <lineage>
        <taxon>Eukaryota</taxon>
        <taxon>Metazoa</taxon>
        <taxon>Cnidaria</taxon>
        <taxon>Anthozoa</taxon>
        <taxon>Hexacorallia</taxon>
        <taxon>Scleractinia</taxon>
        <taxon>Astrocoeniina</taxon>
        <taxon>Pocilloporidae</taxon>
        <taxon>Pocillopora</taxon>
    </lineage>
</organism>
<dbReference type="PANTHER" id="PTHR15535">
    <property type="entry name" value="TRANSMEMBRANE PROTEIN 2-RELATED"/>
    <property type="match status" value="1"/>
</dbReference>
<feature type="coiled-coil region" evidence="1">
    <location>
        <begin position="244"/>
        <end position="271"/>
    </location>
</feature>
<evidence type="ECO:0000256" key="3">
    <source>
        <dbReference type="SAM" id="SignalP"/>
    </source>
</evidence>
<comment type="caution">
    <text evidence="5">The sequence shown here is derived from an EMBL/GenBank/DDBJ whole genome shotgun (WGS) entry which is preliminary data.</text>
</comment>
<dbReference type="InterPro" id="IPR039477">
    <property type="entry name" value="ILEI/PANDER_dom"/>
</dbReference>
<keyword evidence="2" id="KW-0812">Transmembrane</keyword>
<keyword evidence="2" id="KW-0472">Membrane</keyword>
<evidence type="ECO:0000313" key="5">
    <source>
        <dbReference type="EMBL" id="CAH3110785.1"/>
    </source>
</evidence>
<accession>A0AAU9WB57</accession>
<dbReference type="EMBL" id="CALNXJ010000012">
    <property type="protein sequence ID" value="CAH3110785.1"/>
    <property type="molecule type" value="Genomic_DNA"/>
</dbReference>
<proteinExistence type="predicted"/>
<dbReference type="InterPro" id="IPR052252">
    <property type="entry name" value="CEMIP/CEMIP2"/>
</dbReference>
<gene>
    <name evidence="5" type="ORF">PMEA_00003821</name>
</gene>
<dbReference type="PROSITE" id="PS52031">
    <property type="entry name" value="GG_LECTIN"/>
    <property type="match status" value="1"/>
</dbReference>
<keyword evidence="1" id="KW-0175">Coiled coil</keyword>
<keyword evidence="2" id="KW-1133">Transmembrane helix</keyword>
<keyword evidence="6" id="KW-1185">Reference proteome</keyword>
<evidence type="ECO:0000259" key="4">
    <source>
        <dbReference type="Pfam" id="PF15711"/>
    </source>
</evidence>
<evidence type="ECO:0000313" key="6">
    <source>
        <dbReference type="Proteomes" id="UP001159428"/>
    </source>
</evidence>
<dbReference type="PANTHER" id="PTHR15535:SF17">
    <property type="entry name" value="TRANSMEMBRANE PROTEIN"/>
    <property type="match status" value="1"/>
</dbReference>
<dbReference type="AlphaFoldDB" id="A0AAU9WB57"/>
<sequence>MSSQNRKYFRFRFFRILFFLILFISPTTPTTSKLGLPESCFQLARTLMTSQSDNEFNKYLVQCLASVEWQQLSDFAIQNFQELKDKIPPGIAKSVKGSLFIVSVYLICLSNQLYKQAVILAEDYKEHRDMFKELQTKMKVVLQTIKTEIYSMPQTIDFATLYERIAKVMEILSHFYTELEQVTNDVKNGIISSRLDKNKVIGYGVVALVVCVGSPFVAGPGGVFLICAPALGGVAYSIASYLSLDTTNEELNQLQKDTRRLSLESAKHRAQLQVILALMKGNLVDIHIKSESCKDPKRTKNTCGFAYIEVNGMDLSPRGRGCNVVVVDGRTGGVLERKTFDTHWSPSAGDHLKEYLDSLNGNKIVLVAFQDEGSNYVRLALIALKRLGATEPVLPDYKGSFALVGYAGVNKPSWVEQKIAKRGLGPSEISLKIQLT</sequence>
<name>A0AAU9WB57_9CNID</name>
<evidence type="ECO:0000256" key="2">
    <source>
        <dbReference type="SAM" id="Phobius"/>
    </source>
</evidence>
<feature type="domain" description="ILEI/PANDER" evidence="4">
    <location>
        <begin position="320"/>
        <end position="408"/>
    </location>
</feature>
<feature type="transmembrane region" description="Helical" evidence="2">
    <location>
        <begin position="223"/>
        <end position="244"/>
    </location>
</feature>